<dbReference type="OrthoDB" id="1953161at2"/>
<keyword evidence="3" id="KW-1185">Reference proteome</keyword>
<keyword evidence="1" id="KW-1133">Transmembrane helix</keyword>
<name>A0A6I0EZI7_9FIRM</name>
<dbReference type="Proteomes" id="UP000432715">
    <property type="component" value="Unassembled WGS sequence"/>
</dbReference>
<protein>
    <submittedName>
        <fullName evidence="2">Polymer-forming cytoskeletal protein</fullName>
    </submittedName>
</protein>
<organism evidence="2 3">
    <name type="scientific">Alkaliphilus pronyensis</name>
    <dbReference type="NCBI Taxonomy" id="1482732"/>
    <lineage>
        <taxon>Bacteria</taxon>
        <taxon>Bacillati</taxon>
        <taxon>Bacillota</taxon>
        <taxon>Clostridia</taxon>
        <taxon>Peptostreptococcales</taxon>
        <taxon>Natronincolaceae</taxon>
        <taxon>Alkaliphilus</taxon>
    </lineage>
</organism>
<feature type="transmembrane region" description="Helical" evidence="1">
    <location>
        <begin position="21"/>
        <end position="41"/>
    </location>
</feature>
<comment type="caution">
    <text evidence="2">The sequence shown here is derived from an EMBL/GenBank/DDBJ whole genome shotgun (WGS) entry which is preliminary data.</text>
</comment>
<feature type="transmembrane region" description="Helical" evidence="1">
    <location>
        <begin position="286"/>
        <end position="308"/>
    </location>
</feature>
<accession>A0A6I0EZI7</accession>
<dbReference type="EMBL" id="WBZC01000048">
    <property type="protein sequence ID" value="KAB3532433.1"/>
    <property type="molecule type" value="Genomic_DNA"/>
</dbReference>
<gene>
    <name evidence="2" type="ORF">F8154_11855</name>
</gene>
<feature type="transmembrane region" description="Helical" evidence="1">
    <location>
        <begin position="246"/>
        <end position="265"/>
    </location>
</feature>
<dbReference type="AlphaFoldDB" id="A0A6I0EZI7"/>
<keyword evidence="1" id="KW-0812">Transmembrane</keyword>
<evidence type="ECO:0000313" key="3">
    <source>
        <dbReference type="Proteomes" id="UP000432715"/>
    </source>
</evidence>
<reference evidence="2 3" key="1">
    <citation type="submission" date="2019-10" db="EMBL/GenBank/DDBJ databases">
        <title>Alkaliphilus serpentinus sp. nov. and Alkaliphilus pronyensis sp. nov., two novel anaerobic alkaliphilic species isolated from the serpentinized-hosted hydrothermal field of the Prony Bay (New Caledonia).</title>
        <authorList>
            <person name="Postec A."/>
        </authorList>
    </citation>
    <scope>NUCLEOTIDE SEQUENCE [LARGE SCALE GENOMIC DNA]</scope>
    <source>
        <strain evidence="2 3">LacV</strain>
    </source>
</reference>
<feature type="transmembrane region" description="Helical" evidence="1">
    <location>
        <begin position="373"/>
        <end position="390"/>
    </location>
</feature>
<evidence type="ECO:0000256" key="1">
    <source>
        <dbReference type="SAM" id="Phobius"/>
    </source>
</evidence>
<feature type="transmembrane region" description="Helical" evidence="1">
    <location>
        <begin position="314"/>
        <end position="335"/>
    </location>
</feature>
<proteinExistence type="predicted"/>
<keyword evidence="1" id="KW-0472">Membrane</keyword>
<sequence length="401" mass="44038">MKVFLRKEMTKMPSKINNSKGLIFCIIATLLIASLVVTFSYSKEDTVNSIINELEVIEGDYIIAEEYVVNKGVIIGDFISASNQVENHGMVEGDIIAVSASLLLKGKLKGDLRTATTEATIDGEINRNATIFANHILISDDAVIDGSIHTFANTVNIKGFVGGDVRGAVASSFISGNIKGNVTLYTNRIEFEPGALIEGDLTYISENQQNIDKQYVKGTIKHKYPTALSAEKQIENHIDRWKAFSIIRRIVFLISYLAIGSFSIMMFKKPFIRAASIVQEKSWVNLLVGLGALIGIPILAVLFMLLIIGIPLGVILVALYGILIYLAKIPVEIWLGNKIYRESPHPVISFLIGSLLLQATLLVPIVGWWASKAVMVVGIGATLIMIKEYYKGKEYGIGNRE</sequence>
<evidence type="ECO:0000313" key="2">
    <source>
        <dbReference type="EMBL" id="KAB3532433.1"/>
    </source>
</evidence>
<feature type="transmembrane region" description="Helical" evidence="1">
    <location>
        <begin position="347"/>
        <end position="367"/>
    </location>
</feature>